<name>A0A2U3KX03_9FIRM</name>
<sequence>MLNQTEIRKSTKKPLIVVGMLLSLSIIGVGGCGASTPTAAPAASTTQSSTAAPAASAASGTQSSSAGQQTQGQHVQNPALRAAMNITRLEKDQQNALTSDQKAKLKPILQDLISTSAPSQDVLQQKADAITAVFTDQQKTFLATPRTPNANKSNTNNPNGNSTNGNNPQGGTGGKQGGVAPKPQDLYQKVLDSLT</sequence>
<proteinExistence type="predicted"/>
<dbReference type="EMBL" id="OMOF01000228">
    <property type="protein sequence ID" value="SPF44120.1"/>
    <property type="molecule type" value="Genomic_DNA"/>
</dbReference>
<organism evidence="2 3">
    <name type="scientific">Candidatus Desulfosporosinus infrequens</name>
    <dbReference type="NCBI Taxonomy" id="2043169"/>
    <lineage>
        <taxon>Bacteria</taxon>
        <taxon>Bacillati</taxon>
        <taxon>Bacillota</taxon>
        <taxon>Clostridia</taxon>
        <taxon>Eubacteriales</taxon>
        <taxon>Desulfitobacteriaceae</taxon>
        <taxon>Desulfosporosinus</taxon>
    </lineage>
</organism>
<feature type="region of interest" description="Disordered" evidence="1">
    <location>
        <begin position="37"/>
        <end position="76"/>
    </location>
</feature>
<feature type="region of interest" description="Disordered" evidence="1">
    <location>
        <begin position="142"/>
        <end position="195"/>
    </location>
</feature>
<protein>
    <submittedName>
        <fullName evidence="2">Uncharacterized protein</fullName>
    </submittedName>
</protein>
<feature type="compositionally biased region" description="Low complexity" evidence="1">
    <location>
        <begin position="151"/>
        <end position="167"/>
    </location>
</feature>
<accession>A0A2U3KX03</accession>
<evidence type="ECO:0000313" key="3">
    <source>
        <dbReference type="Proteomes" id="UP000238916"/>
    </source>
</evidence>
<evidence type="ECO:0000313" key="2">
    <source>
        <dbReference type="EMBL" id="SPF44120.1"/>
    </source>
</evidence>
<dbReference type="Proteomes" id="UP000238916">
    <property type="component" value="Unassembled WGS sequence"/>
</dbReference>
<dbReference type="AlphaFoldDB" id="A0A2U3KX03"/>
<gene>
    <name evidence="2" type="ORF">SBF1_3030005</name>
</gene>
<evidence type="ECO:0000256" key="1">
    <source>
        <dbReference type="SAM" id="MobiDB-lite"/>
    </source>
</evidence>
<dbReference type="OrthoDB" id="1796619at2"/>
<reference evidence="3" key="1">
    <citation type="submission" date="2018-02" db="EMBL/GenBank/DDBJ databases">
        <authorList>
            <person name="Hausmann B."/>
        </authorList>
    </citation>
    <scope>NUCLEOTIDE SEQUENCE [LARGE SCALE GENOMIC DNA]</scope>
    <source>
        <strain evidence="3">Peat soil MAG SbF1</strain>
    </source>
</reference>
<feature type="compositionally biased region" description="Low complexity" evidence="1">
    <location>
        <begin position="37"/>
        <end position="73"/>
    </location>
</feature>
<feature type="compositionally biased region" description="Gly residues" evidence="1">
    <location>
        <begin position="168"/>
        <end position="177"/>
    </location>
</feature>